<feature type="chain" id="PRO_5046692572" description="WD40 repeat domain-containing protein" evidence="2">
    <location>
        <begin position="28"/>
        <end position="356"/>
    </location>
</feature>
<reference evidence="4" key="1">
    <citation type="journal article" date="2019" name="Int. J. Syst. Evol. Microbiol.">
        <title>The Global Catalogue of Microorganisms (GCM) 10K type strain sequencing project: providing services to taxonomists for standard genome sequencing and annotation.</title>
        <authorList>
            <consortium name="The Broad Institute Genomics Platform"/>
            <consortium name="The Broad Institute Genome Sequencing Center for Infectious Disease"/>
            <person name="Wu L."/>
            <person name="Ma J."/>
        </authorList>
    </citation>
    <scope>NUCLEOTIDE SEQUENCE [LARGE SCALE GENOMIC DNA]</scope>
    <source>
        <strain evidence="4">CGMCC 4.7349</strain>
    </source>
</reference>
<feature type="region of interest" description="Disordered" evidence="1">
    <location>
        <begin position="25"/>
        <end position="55"/>
    </location>
</feature>
<keyword evidence="2" id="KW-0732">Signal</keyword>
<evidence type="ECO:0008006" key="5">
    <source>
        <dbReference type="Google" id="ProtNLM"/>
    </source>
</evidence>
<evidence type="ECO:0000256" key="2">
    <source>
        <dbReference type="SAM" id="SignalP"/>
    </source>
</evidence>
<protein>
    <recommendedName>
        <fullName evidence="5">WD40 repeat domain-containing protein</fullName>
    </recommendedName>
</protein>
<dbReference type="Proteomes" id="UP000656881">
    <property type="component" value="Unassembled WGS sequence"/>
</dbReference>
<gene>
    <name evidence="3" type="ORF">GCM10012286_74050</name>
</gene>
<dbReference type="SUPFAM" id="SSF82171">
    <property type="entry name" value="DPP6 N-terminal domain-like"/>
    <property type="match status" value="1"/>
</dbReference>
<accession>A0ABQ2MT68</accession>
<keyword evidence="4" id="KW-1185">Reference proteome</keyword>
<name>A0ABQ2MT68_9ACTN</name>
<proteinExistence type="predicted"/>
<evidence type="ECO:0000313" key="4">
    <source>
        <dbReference type="Proteomes" id="UP000656881"/>
    </source>
</evidence>
<dbReference type="Gene3D" id="2.120.10.30">
    <property type="entry name" value="TolB, C-terminal domain"/>
    <property type="match status" value="1"/>
</dbReference>
<comment type="caution">
    <text evidence="3">The sequence shown here is derived from an EMBL/GenBank/DDBJ whole genome shotgun (WGS) entry which is preliminary data.</text>
</comment>
<dbReference type="InterPro" id="IPR011042">
    <property type="entry name" value="6-blade_b-propeller_TolB-like"/>
</dbReference>
<feature type="signal peptide" evidence="2">
    <location>
        <begin position="1"/>
        <end position="27"/>
    </location>
</feature>
<organism evidence="3 4">
    <name type="scientific">Streptomyces lasiicapitis</name>
    <dbReference type="NCBI Taxonomy" id="1923961"/>
    <lineage>
        <taxon>Bacteria</taxon>
        <taxon>Bacillati</taxon>
        <taxon>Actinomycetota</taxon>
        <taxon>Actinomycetes</taxon>
        <taxon>Kitasatosporales</taxon>
        <taxon>Streptomycetaceae</taxon>
        <taxon>Streptomyces</taxon>
    </lineage>
</organism>
<evidence type="ECO:0000313" key="3">
    <source>
        <dbReference type="EMBL" id="GGO57381.1"/>
    </source>
</evidence>
<evidence type="ECO:0000256" key="1">
    <source>
        <dbReference type="SAM" id="MobiDB-lite"/>
    </source>
</evidence>
<dbReference type="EMBL" id="BMNG01000021">
    <property type="protein sequence ID" value="GGO57381.1"/>
    <property type="molecule type" value="Genomic_DNA"/>
</dbReference>
<sequence length="356" mass="36650">MKGARTLQGTAVALAVGVATLSATASADTQARGPSTERVSLAGDGSQLDGPSREAAISGDGRHVAFATKAQELRCHQNTYTCLALKDRVTGKLTLIPNGGDSSWGTPLLSHDGRYVGHTAGTKSPSPMLYDRETGENVNVGAPGNGTGLLRAVTSDGGQVAYTSGDRFHPAQRLFVRNMATGANEPIDGADDGGDLIGAASLSADGRLLAYQKRSEDGGDIVVRDRATGETAQADGGLGAAGFVKVSENGRTVLFVAEDSTYVYDVGRATARKVAEKPAGSASPDARYAVLAEDDDGTALTLLDVRTGRRTPVGPGGVEPGAVTAHGRQVVFASDATDLVPGDTNARTDVFVRRIR</sequence>